<evidence type="ECO:0000313" key="2">
    <source>
        <dbReference type="EMBL" id="TKI90423.1"/>
    </source>
</evidence>
<dbReference type="Proteomes" id="UP000305222">
    <property type="component" value="Unassembled WGS sequence"/>
</dbReference>
<comment type="caution">
    <text evidence="2">The sequence shown here is derived from an EMBL/GenBank/DDBJ whole genome shotgun (WGS) entry which is preliminary data.</text>
</comment>
<proteinExistence type="predicted"/>
<reference evidence="2 3" key="1">
    <citation type="journal article" date="2019" name="Environ. Microbiol.">
        <title>An active ?-lactamase is a part of an orchestrated cell wall stress resistance network of Bacillus subtilis and related rhizosphere species.</title>
        <authorList>
            <person name="Bucher T."/>
            <person name="Keren-Paz A."/>
            <person name="Hausser J."/>
            <person name="Olender T."/>
            <person name="Cytryn E."/>
            <person name="Kolodkin-Gal I."/>
        </authorList>
    </citation>
    <scope>NUCLEOTIDE SEQUENCE [LARGE SCALE GENOMIC DNA]</scope>
    <source>
        <strain evidence="2 3">I5</strain>
    </source>
</reference>
<evidence type="ECO:0000259" key="1">
    <source>
        <dbReference type="Pfam" id="PF00668"/>
    </source>
</evidence>
<dbReference type="PANTHER" id="PTHR45398:SF1">
    <property type="entry name" value="ENZYME, PUTATIVE (JCVI)-RELATED"/>
    <property type="match status" value="1"/>
</dbReference>
<gene>
    <name evidence="2" type="ORF">FC699_24140</name>
</gene>
<accession>A0A4V5TTL5</accession>
<protein>
    <recommendedName>
        <fullName evidence="1">Condensation domain-containing protein</fullName>
    </recommendedName>
</protein>
<dbReference type="Gene3D" id="3.30.559.30">
    <property type="entry name" value="Nonribosomal peptide synthetase, condensation domain"/>
    <property type="match status" value="1"/>
</dbReference>
<sequence length="99" mass="11293">VTLANWSGETLVDLEGHGRNPLLKEYDTSRTVGWFTCVYPIVMGDIEKEKGIAEILKQVKERYRAIPNGGIGYEILYYLAEKEIRGQISSRKRAQISFN</sequence>
<dbReference type="SUPFAM" id="SSF52777">
    <property type="entry name" value="CoA-dependent acyltransferases"/>
    <property type="match status" value="1"/>
</dbReference>
<dbReference type="EMBL" id="SZON01001617">
    <property type="protein sequence ID" value="TKI90423.1"/>
    <property type="molecule type" value="Genomic_DNA"/>
</dbReference>
<dbReference type="AlphaFoldDB" id="A0A4V5TTL5"/>
<dbReference type="PANTHER" id="PTHR45398">
    <property type="match status" value="1"/>
</dbReference>
<feature type="non-terminal residue" evidence="2">
    <location>
        <position position="99"/>
    </location>
</feature>
<feature type="domain" description="Condensation" evidence="1">
    <location>
        <begin position="9"/>
        <end position="82"/>
    </location>
</feature>
<feature type="non-terminal residue" evidence="2">
    <location>
        <position position="1"/>
    </location>
</feature>
<dbReference type="InterPro" id="IPR001242">
    <property type="entry name" value="Condensation_dom"/>
</dbReference>
<evidence type="ECO:0000313" key="3">
    <source>
        <dbReference type="Proteomes" id="UP000305222"/>
    </source>
</evidence>
<name>A0A4V5TTL5_9BACI</name>
<organism evidence="2 3">
    <name type="scientific">Bacillus wiedmannii</name>
    <dbReference type="NCBI Taxonomy" id="1890302"/>
    <lineage>
        <taxon>Bacteria</taxon>
        <taxon>Bacillati</taxon>
        <taxon>Bacillota</taxon>
        <taxon>Bacilli</taxon>
        <taxon>Bacillales</taxon>
        <taxon>Bacillaceae</taxon>
        <taxon>Bacillus</taxon>
        <taxon>Bacillus cereus group</taxon>
    </lineage>
</organism>
<dbReference type="Pfam" id="PF00668">
    <property type="entry name" value="Condensation"/>
    <property type="match status" value="1"/>
</dbReference>
<dbReference type="GO" id="GO:0003824">
    <property type="term" value="F:catalytic activity"/>
    <property type="evidence" value="ECO:0007669"/>
    <property type="project" value="InterPro"/>
</dbReference>